<reference evidence="1 3" key="1">
    <citation type="submission" date="2017-11" db="EMBL/GenBank/DDBJ databases">
        <title>The genome of Rhizophagus clarus HR1 reveals common genetic basis of auxotrophy among arbuscular mycorrhizal fungi.</title>
        <authorList>
            <person name="Kobayashi Y."/>
        </authorList>
    </citation>
    <scope>NUCLEOTIDE SEQUENCE [LARGE SCALE GENOMIC DNA]</scope>
    <source>
        <strain evidence="1 3">HR1</strain>
    </source>
</reference>
<dbReference type="OrthoDB" id="2393851at2759"/>
<proteinExistence type="predicted"/>
<comment type="caution">
    <text evidence="1">The sequence shown here is derived from an EMBL/GenBank/DDBJ whole genome shotgun (WGS) entry which is preliminary data.</text>
</comment>
<evidence type="ECO:0000313" key="3">
    <source>
        <dbReference type="Proteomes" id="UP000247702"/>
    </source>
</evidence>
<reference evidence="2" key="2">
    <citation type="submission" date="2019-10" db="EMBL/GenBank/DDBJ databases">
        <title>Conservation and host-specific expression of non-tandemly repeated heterogenous ribosome RNA gene in arbuscular mycorrhizal fungi.</title>
        <authorList>
            <person name="Maeda T."/>
            <person name="Kobayashi Y."/>
            <person name="Nakagawa T."/>
            <person name="Ezawa T."/>
            <person name="Yamaguchi K."/>
            <person name="Bino T."/>
            <person name="Nishimoto Y."/>
            <person name="Shigenobu S."/>
            <person name="Kawaguchi M."/>
        </authorList>
    </citation>
    <scope>NUCLEOTIDE SEQUENCE</scope>
    <source>
        <strain evidence="2">HR1</strain>
    </source>
</reference>
<gene>
    <name evidence="2" type="ORF">RCL2_000583800</name>
    <name evidence="1" type="ORF">RclHR1_01960017</name>
</gene>
<accession>A0A2Z6QPV3</accession>
<evidence type="ECO:0000313" key="1">
    <source>
        <dbReference type="EMBL" id="GBB92067.1"/>
    </source>
</evidence>
<protein>
    <submittedName>
        <fullName evidence="2">Ribonuclease H-like domain-containing protein</fullName>
    </submittedName>
</protein>
<keyword evidence="3" id="KW-1185">Reference proteome</keyword>
<evidence type="ECO:0000313" key="2">
    <source>
        <dbReference type="EMBL" id="GES78533.1"/>
    </source>
</evidence>
<dbReference type="EMBL" id="BLAL01000039">
    <property type="protein sequence ID" value="GES78533.1"/>
    <property type="molecule type" value="Genomic_DNA"/>
</dbReference>
<organism evidence="1 3">
    <name type="scientific">Rhizophagus clarus</name>
    <dbReference type="NCBI Taxonomy" id="94130"/>
    <lineage>
        <taxon>Eukaryota</taxon>
        <taxon>Fungi</taxon>
        <taxon>Fungi incertae sedis</taxon>
        <taxon>Mucoromycota</taxon>
        <taxon>Glomeromycotina</taxon>
        <taxon>Glomeromycetes</taxon>
        <taxon>Glomerales</taxon>
        <taxon>Glomeraceae</taxon>
        <taxon>Rhizophagus</taxon>
    </lineage>
</organism>
<name>A0A2Z6QPV3_9GLOM</name>
<sequence length="258" mass="29738">MHTPTIFNQTDRSETFTCYNSTGPVAGVSSCNDIVAEFDNRIITILWQRLSTKQPIYFMPTDVSDEAENINEMSTYILCITGTLINGQKVIMNIANIKLFFDAEVPDNYSSSSFKTILARILSTTLKNTSKFGFEDIRAFSLQGYHTKKKAYIRVNTWDYFNSYNALKTVCKVGIYTTSDDLTLKYYYRKVVCKERLPLSSWATLSNYLYVLLENIYLFQVSVNNYNPISEVNYNNPLFFSALSWDCTPYSYVGYRNI</sequence>
<dbReference type="Proteomes" id="UP000615446">
    <property type="component" value="Unassembled WGS sequence"/>
</dbReference>
<dbReference type="AlphaFoldDB" id="A0A2Z6QPV3"/>
<dbReference type="Proteomes" id="UP000247702">
    <property type="component" value="Unassembled WGS sequence"/>
</dbReference>
<dbReference type="EMBL" id="BEXD01001068">
    <property type="protein sequence ID" value="GBB92067.1"/>
    <property type="molecule type" value="Genomic_DNA"/>
</dbReference>